<dbReference type="AlphaFoldDB" id="A0A4R9H7B4"/>
<comment type="caution">
    <text evidence="1">The sequence shown here is derived from an EMBL/GenBank/DDBJ whole genome shotgun (WGS) entry which is preliminary data.</text>
</comment>
<evidence type="ECO:0000313" key="2">
    <source>
        <dbReference type="Proteomes" id="UP000298097"/>
    </source>
</evidence>
<dbReference type="OrthoDB" id="1456570at2"/>
<protein>
    <submittedName>
        <fullName evidence="1">Uncharacterized protein</fullName>
    </submittedName>
</protein>
<proteinExistence type="predicted"/>
<keyword evidence="2" id="KW-1185">Reference proteome</keyword>
<evidence type="ECO:0000313" key="1">
    <source>
        <dbReference type="EMBL" id="TGK41523.1"/>
    </source>
</evidence>
<reference evidence="1" key="1">
    <citation type="journal article" date="2019" name="PLoS Negl. Trop. Dis.">
        <title>Revisiting the worldwide diversity of Leptospira species in the environment.</title>
        <authorList>
            <person name="Vincent A.T."/>
            <person name="Schiettekatte O."/>
            <person name="Bourhy P."/>
            <person name="Veyrier F.J."/>
            <person name="Picardeau M."/>
        </authorList>
    </citation>
    <scope>NUCLEOTIDE SEQUENCE [LARGE SCALE GENOMIC DNA]</scope>
    <source>
        <strain evidence="1">201800301</strain>
    </source>
</reference>
<dbReference type="RefSeq" id="WP_135773748.1">
    <property type="nucleotide sequence ID" value="NZ_RQEY01000012.1"/>
</dbReference>
<dbReference type="EMBL" id="RQEY01000012">
    <property type="protein sequence ID" value="TGK41523.1"/>
    <property type="molecule type" value="Genomic_DNA"/>
</dbReference>
<name>A0A4R9H7B4_9LEPT</name>
<dbReference type="Proteomes" id="UP000298097">
    <property type="component" value="Unassembled WGS sequence"/>
</dbReference>
<sequence>MKDKDDISERLLLQRVRNRITEVLDIASDIEAHYRFGGDEIINLWEDWVDEYRLNRYIEPVFSKSEQTAIKDFHRIWLYVCENTPQILPPVEELSRSDLWLQLIAIAQDSLSIMNERGKFSEETELTDDELSQ</sequence>
<gene>
    <name evidence="1" type="ORF">EHO65_08880</name>
</gene>
<organism evidence="1 2">
    <name type="scientific">Leptospira andrefontaineae</name>
    <dbReference type="NCBI Taxonomy" id="2484976"/>
    <lineage>
        <taxon>Bacteria</taxon>
        <taxon>Pseudomonadati</taxon>
        <taxon>Spirochaetota</taxon>
        <taxon>Spirochaetia</taxon>
        <taxon>Leptospirales</taxon>
        <taxon>Leptospiraceae</taxon>
        <taxon>Leptospira</taxon>
    </lineage>
</organism>
<accession>A0A4R9H7B4</accession>